<dbReference type="Pfam" id="PF00348">
    <property type="entry name" value="polyprenyl_synt"/>
    <property type="match status" value="1"/>
</dbReference>
<dbReference type="GO" id="GO:0046872">
    <property type="term" value="F:metal ion binding"/>
    <property type="evidence" value="ECO:0007669"/>
    <property type="project" value="UniProtKB-KW"/>
</dbReference>
<dbReference type="GO" id="GO:0004659">
    <property type="term" value="F:prenyltransferase activity"/>
    <property type="evidence" value="ECO:0007669"/>
    <property type="project" value="InterPro"/>
</dbReference>
<accession>A0A023FNS4</accession>
<dbReference type="PANTHER" id="PTHR12001:SF44">
    <property type="entry name" value="GERANYLGERANYL PYROPHOSPHATE SYNTHASE"/>
    <property type="match status" value="1"/>
</dbReference>
<name>A0A023FNS4_AMBCJ</name>
<protein>
    <submittedName>
        <fullName evidence="3">Putative geranylgeranyl pyrophosphate synthase/polyprenyl synthetase</fullName>
    </submittedName>
</protein>
<evidence type="ECO:0000313" key="3">
    <source>
        <dbReference type="EMBL" id="JAC23411.1"/>
    </source>
</evidence>
<dbReference type="GO" id="GO:0042811">
    <property type="term" value="P:pheromone biosynthetic process"/>
    <property type="evidence" value="ECO:0007669"/>
    <property type="project" value="UniProtKB-ARBA"/>
</dbReference>
<keyword evidence="1" id="KW-0479">Metal-binding</keyword>
<dbReference type="GO" id="GO:0008299">
    <property type="term" value="P:isoprenoid biosynthetic process"/>
    <property type="evidence" value="ECO:0007669"/>
    <property type="project" value="InterPro"/>
</dbReference>
<keyword evidence="2" id="KW-0460">Magnesium</keyword>
<dbReference type="PANTHER" id="PTHR12001">
    <property type="entry name" value="GERANYLGERANYL PYROPHOSPHATE SYNTHASE"/>
    <property type="match status" value="1"/>
</dbReference>
<sequence length="236" mass="27134">MEIYWRDNYICPSEEDYITMVKRKTGGLFGLAVRLMQLFSENKSDFTELIGILGLYFQIRDDYANLVLKEYTDNKSFAEDLTEGKFSFPIIHAIQKHPEDPRIMSILLWAKQRFGLQSWASLPIAMEVRTPEEQVPERVGQDAWSAQTLLRNGPPACCLAFPSINEKQEGSIADIVKKRTTDLEIKKYAVDVLEKLGSFAYTKEILMKLDTDARREAEKLGGNPYIVQVLDELKNW</sequence>
<dbReference type="EMBL" id="GBBK01001071">
    <property type="protein sequence ID" value="JAC23411.1"/>
    <property type="molecule type" value="mRNA"/>
</dbReference>
<reference evidence="3" key="1">
    <citation type="submission" date="2014-03" db="EMBL/GenBank/DDBJ databases">
        <title>The sialotranscriptome of Amblyomma triste, Amblyomma parvum and Amblyomma cajennense ticks, uncovered by 454-based RNA-seq.</title>
        <authorList>
            <person name="Garcia G.R."/>
            <person name="Gardinassi L.G."/>
            <person name="Ribeiro J.M."/>
            <person name="Anatriello E."/>
            <person name="Ferreira B.R."/>
            <person name="Moreira H.N."/>
            <person name="Mafra C."/>
            <person name="Olegario M.M."/>
            <person name="Szabo P.J."/>
            <person name="Miranda-Santos I.K."/>
            <person name="Maruyama S.R."/>
        </authorList>
    </citation>
    <scope>NUCLEOTIDE SEQUENCE</scope>
    <source>
        <strain evidence="3">Uberlandia</strain>
        <tissue evidence="3">Salivary glands</tissue>
    </source>
</reference>
<dbReference type="Gene3D" id="1.10.600.10">
    <property type="entry name" value="Farnesyl Diphosphate Synthase"/>
    <property type="match status" value="1"/>
</dbReference>
<dbReference type="InterPro" id="IPR000092">
    <property type="entry name" value="Polyprenyl_synt"/>
</dbReference>
<evidence type="ECO:0000256" key="1">
    <source>
        <dbReference type="ARBA" id="ARBA00022723"/>
    </source>
</evidence>
<organism evidence="3">
    <name type="scientific">Amblyomma cajennense</name>
    <name type="common">Cayenne tick</name>
    <name type="synonym">Acarus cajennensis</name>
    <dbReference type="NCBI Taxonomy" id="34607"/>
    <lineage>
        <taxon>Eukaryota</taxon>
        <taxon>Metazoa</taxon>
        <taxon>Ecdysozoa</taxon>
        <taxon>Arthropoda</taxon>
        <taxon>Chelicerata</taxon>
        <taxon>Arachnida</taxon>
        <taxon>Acari</taxon>
        <taxon>Parasitiformes</taxon>
        <taxon>Ixodida</taxon>
        <taxon>Ixodoidea</taxon>
        <taxon>Ixodidae</taxon>
        <taxon>Amblyomminae</taxon>
        <taxon>Amblyomma</taxon>
    </lineage>
</organism>
<dbReference type="SUPFAM" id="SSF48576">
    <property type="entry name" value="Terpenoid synthases"/>
    <property type="match status" value="1"/>
</dbReference>
<dbReference type="AlphaFoldDB" id="A0A023FNS4"/>
<evidence type="ECO:0000256" key="2">
    <source>
        <dbReference type="ARBA" id="ARBA00022842"/>
    </source>
</evidence>
<dbReference type="InterPro" id="IPR008949">
    <property type="entry name" value="Isoprenoid_synthase_dom_sf"/>
</dbReference>
<dbReference type="PROSITE" id="PS00444">
    <property type="entry name" value="POLYPRENYL_SYNTHASE_2"/>
    <property type="match status" value="1"/>
</dbReference>
<proteinExistence type="evidence at transcript level"/>
<dbReference type="InterPro" id="IPR033749">
    <property type="entry name" value="Polyprenyl_synt_CS"/>
</dbReference>